<evidence type="ECO:0000313" key="1">
    <source>
        <dbReference type="EMBL" id="GAV23273.1"/>
    </source>
</evidence>
<proteinExistence type="predicted"/>
<name>A0A1L8CWJ8_9THEO</name>
<dbReference type="EMBL" id="BDJK01000039">
    <property type="protein sequence ID" value="GAV23273.1"/>
    <property type="molecule type" value="Genomic_DNA"/>
</dbReference>
<accession>A0A1L8CWJ8</accession>
<dbReference type="AlphaFoldDB" id="A0A1L8CWJ8"/>
<reference evidence="2" key="1">
    <citation type="submission" date="2016-12" db="EMBL/GenBank/DDBJ databases">
        <title>Draft Genome Sequences od Carboxydothermus pertinax and islandicus, Hydrogenogenic Carboxydotrophic Bacteria.</title>
        <authorList>
            <person name="Fukuyama Y."/>
            <person name="Ohmae K."/>
            <person name="Yoneda Y."/>
            <person name="Yoshida T."/>
            <person name="Sako Y."/>
        </authorList>
    </citation>
    <scope>NUCLEOTIDE SEQUENCE [LARGE SCALE GENOMIC DNA]</scope>
    <source>
        <strain evidence="2">Ug1</strain>
    </source>
</reference>
<comment type="caution">
    <text evidence="1">The sequence shown here is derived from an EMBL/GenBank/DDBJ whole genome shotgun (WGS) entry which is preliminary data.</text>
</comment>
<protein>
    <submittedName>
        <fullName evidence="1">Uncharacterized protein</fullName>
    </submittedName>
</protein>
<dbReference type="Proteomes" id="UP000187485">
    <property type="component" value="Unassembled WGS sequence"/>
</dbReference>
<dbReference type="STRING" id="870242.cpu_17830"/>
<gene>
    <name evidence="1" type="ORF">cpu_17830</name>
</gene>
<evidence type="ECO:0000313" key="2">
    <source>
        <dbReference type="Proteomes" id="UP000187485"/>
    </source>
</evidence>
<sequence length="64" mass="7242">MPTPNTPAVSREEFSDKVAQIVVEGLLEDFAEPAFTHFLKKVGQDPDKLSELERMLKKLKEKQG</sequence>
<keyword evidence="2" id="KW-1185">Reference proteome</keyword>
<organism evidence="1 2">
    <name type="scientific">Carboxydothermus pertinax</name>
    <dbReference type="NCBI Taxonomy" id="870242"/>
    <lineage>
        <taxon>Bacteria</taxon>
        <taxon>Bacillati</taxon>
        <taxon>Bacillota</taxon>
        <taxon>Clostridia</taxon>
        <taxon>Thermoanaerobacterales</taxon>
        <taxon>Thermoanaerobacteraceae</taxon>
        <taxon>Carboxydothermus</taxon>
    </lineage>
</organism>
<dbReference type="RefSeq" id="WP_075859712.1">
    <property type="nucleotide sequence ID" value="NZ_BDJK01000039.1"/>
</dbReference>